<dbReference type="SUPFAM" id="SSF52540">
    <property type="entry name" value="P-loop containing nucleoside triphosphate hydrolases"/>
    <property type="match status" value="1"/>
</dbReference>
<proteinExistence type="predicted"/>
<dbReference type="PANTHER" id="PTHR42935:SF1">
    <property type="entry name" value="SLR0930 PROTEIN"/>
    <property type="match status" value="1"/>
</dbReference>
<dbReference type="InterPro" id="IPR008533">
    <property type="entry name" value="DUF815"/>
</dbReference>
<sequence>MTPEPPRLIPLPEGLTGPDPVRALLAEPLPHGDPWGWLLARALFGAEALARRFLDGTPAGLLRLVDEDLERLRALRSWLQASHALSDLGCREALAAEWAALEVLDQGGAEQLVELFRTHGHAPFALYSAFVWTGALEPVPHPDPADEDRFVGYEPQLARLRANVERFLSGKPALPVLLYGARGTGKSTAVKALRSRYAERGLRLVEVLPEGLERLPQLLERVRGLPQRFVLYIDDLAYDAADPGWRKLKLLLDGAVWAAPDNVLFVATSNRKNLIRERWSDRPDPDAEPAAWDGVQEKLALADRFGLQLTFPPFDQKLYLRAVARHLGREELDEATRSEALRFALEGRGFSGRTARQFADLTV</sequence>
<dbReference type="EMBL" id="BJXN01000010">
    <property type="protein sequence ID" value="GEM90177.1"/>
    <property type="molecule type" value="Genomic_DNA"/>
</dbReference>
<dbReference type="OrthoDB" id="9812140at2"/>
<dbReference type="Pfam" id="PF05673">
    <property type="entry name" value="DUF815"/>
    <property type="match status" value="1"/>
</dbReference>
<dbReference type="PANTHER" id="PTHR42935">
    <property type="entry name" value="SLR0930 PROTEIN"/>
    <property type="match status" value="1"/>
</dbReference>
<name>A0A511RM67_9DEIN</name>
<accession>A0A511RM67</accession>
<gene>
    <name evidence="1" type="ORF">ODE01S_16110</name>
</gene>
<evidence type="ECO:0000313" key="2">
    <source>
        <dbReference type="Proteomes" id="UP000321827"/>
    </source>
</evidence>
<dbReference type="RefSeq" id="WP_147147686.1">
    <property type="nucleotide sequence ID" value="NZ_BJXN01000010.1"/>
</dbReference>
<dbReference type="InterPro" id="IPR027417">
    <property type="entry name" value="P-loop_NTPase"/>
</dbReference>
<evidence type="ECO:0000313" key="1">
    <source>
        <dbReference type="EMBL" id="GEM90177.1"/>
    </source>
</evidence>
<dbReference type="Proteomes" id="UP000321827">
    <property type="component" value="Unassembled WGS sequence"/>
</dbReference>
<organism evidence="1 2">
    <name type="scientific">Oceanithermus desulfurans NBRC 100063</name>
    <dbReference type="NCBI Taxonomy" id="1227550"/>
    <lineage>
        <taxon>Bacteria</taxon>
        <taxon>Thermotogati</taxon>
        <taxon>Deinococcota</taxon>
        <taxon>Deinococci</taxon>
        <taxon>Thermales</taxon>
        <taxon>Thermaceae</taxon>
        <taxon>Oceanithermus</taxon>
    </lineage>
</organism>
<dbReference type="Gene3D" id="3.40.50.300">
    <property type="entry name" value="P-loop containing nucleotide triphosphate hydrolases"/>
    <property type="match status" value="1"/>
</dbReference>
<reference evidence="1 2" key="1">
    <citation type="submission" date="2019-07" db="EMBL/GenBank/DDBJ databases">
        <title>Whole genome shotgun sequence of Oceanithermus desulfurans NBRC 100063.</title>
        <authorList>
            <person name="Hosoyama A."/>
            <person name="Uohara A."/>
            <person name="Ohji S."/>
            <person name="Ichikawa N."/>
        </authorList>
    </citation>
    <scope>NUCLEOTIDE SEQUENCE [LARGE SCALE GENOMIC DNA]</scope>
    <source>
        <strain evidence="1 2">NBRC 100063</strain>
    </source>
</reference>
<protein>
    <submittedName>
        <fullName evidence="1">Uncharacterized protein</fullName>
    </submittedName>
</protein>
<dbReference type="CDD" id="cd00009">
    <property type="entry name" value="AAA"/>
    <property type="match status" value="1"/>
</dbReference>
<comment type="caution">
    <text evidence="1">The sequence shown here is derived from an EMBL/GenBank/DDBJ whole genome shotgun (WGS) entry which is preliminary data.</text>
</comment>
<dbReference type="AlphaFoldDB" id="A0A511RM67"/>